<organism evidence="1 2">
    <name type="scientific">Sulfuriroseicoccus oceanibius</name>
    <dbReference type="NCBI Taxonomy" id="2707525"/>
    <lineage>
        <taxon>Bacteria</taxon>
        <taxon>Pseudomonadati</taxon>
        <taxon>Verrucomicrobiota</taxon>
        <taxon>Verrucomicrobiia</taxon>
        <taxon>Verrucomicrobiales</taxon>
        <taxon>Verrucomicrobiaceae</taxon>
        <taxon>Sulfuriroseicoccus</taxon>
    </lineage>
</organism>
<dbReference type="RefSeq" id="WP_164364209.1">
    <property type="nucleotide sequence ID" value="NZ_CP066776.1"/>
</dbReference>
<dbReference type="AlphaFoldDB" id="A0A6B3L618"/>
<accession>A0A6B3L618</accession>
<dbReference type="EMBL" id="CP066776">
    <property type="protein sequence ID" value="QQL46001.1"/>
    <property type="molecule type" value="Genomic_DNA"/>
</dbReference>
<evidence type="ECO:0000313" key="1">
    <source>
        <dbReference type="EMBL" id="QQL46001.1"/>
    </source>
</evidence>
<sequence length="209" mass="22187">MSRSLRKKLAIASAIGLTSLAAVAIWIQTRPATPTGSISSSGGISLDLPAATDGAYYLQNDPQWGADKIGGSGEPMASVGCTICAVAMAAEQLGYPITPQQLNASLIENNGFTERGWLIWSAVGKVTNGKIQVTVPRGLTHAELDSALQNGKVPVVRYTMPSGYPHWVPIVGKSGKEYLVKDPLDAELKISKLSDKADLIHSVRYVIQD</sequence>
<proteinExistence type="predicted"/>
<reference evidence="1 2" key="1">
    <citation type="submission" date="2020-12" db="EMBL/GenBank/DDBJ databases">
        <title>Sulforoseuscoccus oceanibium gen. nov., sp. nov., a representative of the phylum Verrucomicrobia with special cytoplasmic membrane, and proposal of Sulforoseuscoccusaceae fam. nov.</title>
        <authorList>
            <person name="Xi F."/>
        </authorList>
    </citation>
    <scope>NUCLEOTIDE SEQUENCE [LARGE SCALE GENOMIC DNA]</scope>
    <source>
        <strain evidence="1 2">T37</strain>
    </source>
</reference>
<name>A0A6B3L618_9BACT</name>
<gene>
    <name evidence="1" type="ORF">G3M56_005325</name>
</gene>
<dbReference type="PANTHER" id="PTHR40524">
    <property type="entry name" value="PEPTIDASE_C39_2 DOMAIN-CONTAINING PROTEIN"/>
    <property type="match status" value="1"/>
</dbReference>
<evidence type="ECO:0000313" key="2">
    <source>
        <dbReference type="Proteomes" id="UP000475117"/>
    </source>
</evidence>
<dbReference type="Proteomes" id="UP000475117">
    <property type="component" value="Chromosome"/>
</dbReference>
<dbReference type="KEGG" id="soa:G3M56_005325"/>
<protein>
    <submittedName>
        <fullName evidence="1">Uncharacterized protein</fullName>
    </submittedName>
</protein>
<dbReference type="PANTHER" id="PTHR40524:SF1">
    <property type="entry name" value="PEPTIDASE C39-LIKE DOMAIN-CONTAINING PROTEIN"/>
    <property type="match status" value="1"/>
</dbReference>
<dbReference type="Gene3D" id="3.90.70.10">
    <property type="entry name" value="Cysteine proteinases"/>
    <property type="match status" value="1"/>
</dbReference>
<keyword evidence="2" id="KW-1185">Reference proteome</keyword>